<dbReference type="PANTHER" id="PTHR45947:SF3">
    <property type="entry name" value="SULFOQUINOVOSYL TRANSFERASE SQD2"/>
    <property type="match status" value="1"/>
</dbReference>
<sequence>MKILLVTQNFYPEIGSGANRLRNLYNQLSKYHQVDVLTTEPSYPNEKMYQEQKFWYDARLNQSPDIKRLKMRTSKQSKSMAMRLLYYFELGLKVRRTIRKKQADYDVLYVTTPNIFMPWAAFFGQRHTTARVLEVRDLWPDSLVGIDKLKSVKFIFPILKVLEKRMYRVSDAIIINNEGFRSHIESLAPKVKQYYFPNAFNQEEIAFKNVTDDFKVIYTGNIGFAQSYEQLLEVAAGLEKRGIYFNAVVYGMNAHNFFNYINEQDFTYVTAYHEKSREECLEMIRTHNIQLSLLKETETFLNVLPGKIIDGIGCGVPVVTNLGGYANLLINDNQVGYAKEKATTEDVLKAIEHIKHNHELERTLRENARELVTREFMWEKNIVQLNQVLTEAAQH</sequence>
<keyword evidence="3" id="KW-0808">Transferase</keyword>
<dbReference type="CDD" id="cd03794">
    <property type="entry name" value="GT4_WbuB-like"/>
    <property type="match status" value="1"/>
</dbReference>
<dbReference type="SUPFAM" id="SSF53756">
    <property type="entry name" value="UDP-Glycosyltransferase/glycogen phosphorylase"/>
    <property type="match status" value="1"/>
</dbReference>
<dbReference type="Pfam" id="PF00534">
    <property type="entry name" value="Glycos_transf_1"/>
    <property type="match status" value="1"/>
</dbReference>
<name>A0A4R6BAR6_9STAP</name>
<dbReference type="EMBL" id="SCWA01000028">
    <property type="protein sequence ID" value="TDL93366.1"/>
    <property type="molecule type" value="Genomic_DNA"/>
</dbReference>
<evidence type="ECO:0000313" key="4">
    <source>
        <dbReference type="Proteomes" id="UP000295310"/>
    </source>
</evidence>
<feature type="domain" description="Glycosyl transferase family 1" evidence="1">
    <location>
        <begin position="204"/>
        <end position="370"/>
    </location>
</feature>
<dbReference type="Proteomes" id="UP000295310">
    <property type="component" value="Unassembled WGS sequence"/>
</dbReference>
<evidence type="ECO:0000259" key="1">
    <source>
        <dbReference type="Pfam" id="PF00534"/>
    </source>
</evidence>
<dbReference type="RefSeq" id="WP_133432810.1">
    <property type="nucleotide sequence ID" value="NZ_SCWA01000028.1"/>
</dbReference>
<reference evidence="3 4" key="1">
    <citation type="submission" date="2019-01" db="EMBL/GenBank/DDBJ databases">
        <title>Draft genome sequences of the type strains of six Macrococcus species.</title>
        <authorList>
            <person name="Mazhar S."/>
            <person name="Altermann E."/>
            <person name="Hill C."/>
            <person name="Mcauliffe O."/>
        </authorList>
    </citation>
    <scope>NUCLEOTIDE SEQUENCE [LARGE SCALE GENOMIC DNA]</scope>
    <source>
        <strain evidence="3 4">CCM4811</strain>
    </source>
</reference>
<evidence type="ECO:0000313" key="3">
    <source>
        <dbReference type="EMBL" id="TDL93366.1"/>
    </source>
</evidence>
<evidence type="ECO:0000259" key="2">
    <source>
        <dbReference type="Pfam" id="PF13579"/>
    </source>
</evidence>
<organism evidence="3 4">
    <name type="scientific">Macrococcus brunensis</name>
    <dbReference type="NCBI Taxonomy" id="198483"/>
    <lineage>
        <taxon>Bacteria</taxon>
        <taxon>Bacillati</taxon>
        <taxon>Bacillota</taxon>
        <taxon>Bacilli</taxon>
        <taxon>Bacillales</taxon>
        <taxon>Staphylococcaceae</taxon>
        <taxon>Macrococcus</taxon>
    </lineage>
</organism>
<dbReference type="InterPro" id="IPR050194">
    <property type="entry name" value="Glycosyltransferase_grp1"/>
</dbReference>
<feature type="domain" description="Glycosyltransferase subfamily 4-like N-terminal" evidence="2">
    <location>
        <begin position="18"/>
        <end position="198"/>
    </location>
</feature>
<dbReference type="Gene3D" id="3.40.50.2000">
    <property type="entry name" value="Glycogen Phosphorylase B"/>
    <property type="match status" value="2"/>
</dbReference>
<protein>
    <submittedName>
        <fullName evidence="3">Glycosyltransferase WbuB</fullName>
    </submittedName>
</protein>
<dbReference type="OrthoDB" id="9811902at2"/>
<gene>
    <name evidence="3" type="ORF">ERX27_10755</name>
</gene>
<dbReference type="InterPro" id="IPR028098">
    <property type="entry name" value="Glyco_trans_4-like_N"/>
</dbReference>
<dbReference type="Pfam" id="PF13579">
    <property type="entry name" value="Glyco_trans_4_4"/>
    <property type="match status" value="1"/>
</dbReference>
<proteinExistence type="predicted"/>
<comment type="caution">
    <text evidence="3">The sequence shown here is derived from an EMBL/GenBank/DDBJ whole genome shotgun (WGS) entry which is preliminary data.</text>
</comment>
<keyword evidence="4" id="KW-1185">Reference proteome</keyword>
<dbReference type="GO" id="GO:0016758">
    <property type="term" value="F:hexosyltransferase activity"/>
    <property type="evidence" value="ECO:0007669"/>
    <property type="project" value="TreeGrafter"/>
</dbReference>
<accession>A0A4R6BAR6</accession>
<dbReference type="PANTHER" id="PTHR45947">
    <property type="entry name" value="SULFOQUINOVOSYL TRANSFERASE SQD2"/>
    <property type="match status" value="1"/>
</dbReference>
<dbReference type="AlphaFoldDB" id="A0A4R6BAR6"/>
<dbReference type="InterPro" id="IPR001296">
    <property type="entry name" value="Glyco_trans_1"/>
</dbReference>